<organism evidence="1 2">
    <name type="scientific">Bauhinia variegata</name>
    <name type="common">Purple orchid tree</name>
    <name type="synonym">Phanera variegata</name>
    <dbReference type="NCBI Taxonomy" id="167791"/>
    <lineage>
        <taxon>Eukaryota</taxon>
        <taxon>Viridiplantae</taxon>
        <taxon>Streptophyta</taxon>
        <taxon>Embryophyta</taxon>
        <taxon>Tracheophyta</taxon>
        <taxon>Spermatophyta</taxon>
        <taxon>Magnoliopsida</taxon>
        <taxon>eudicotyledons</taxon>
        <taxon>Gunneridae</taxon>
        <taxon>Pentapetalae</taxon>
        <taxon>rosids</taxon>
        <taxon>fabids</taxon>
        <taxon>Fabales</taxon>
        <taxon>Fabaceae</taxon>
        <taxon>Cercidoideae</taxon>
        <taxon>Cercideae</taxon>
        <taxon>Bauhiniinae</taxon>
        <taxon>Bauhinia</taxon>
    </lineage>
</organism>
<sequence length="664" mass="74422">MFYSQTFLARKGPLGTVWCAAHLQHRLKKSHYTSTDIPSTVDRIMFPEVPIALRMSGHLLLGVVRIYSKKVDYLFQDCNVVLTGLTKAFASIQLTLPEDARKAPFESITLPKTFDLDALDLDDGLNFDGFEDRHLTSHEEITITDQIPVVKDHYITITFDEDILMDSSHTEVPDSVVRPMEEEIHPQSPVQDSGPSNLRESPSPSVDLNNIGPSDGSSPQTMPDMEVLRDHDFNQEIPPVFSNAEDNNSDPNKVSGQTTNEKAHASPMIDDVDFGRPSGQSPQHYGSPSPATFPDAPETQVSPNLALRSSGPIQQPQETQVPFVLRPSPPFQQPRQRGKKRKQFFDKSTVLSNQLMKKALNDPSDLLRKRNNTSTAWWKINNSRLKEQVFYQPLIPGKFVDLLNTSTRDYIFAKPHFVLFEENHVDPQIDRIPSPTNQAPEEPRDATPTSETYNDMEIEHLRDVISTPSVPIPAHNRETELLDNAQVDGSSPVRRVDLTPVSAWGSVSQERADNVTETKRTPDIFSKVDTPMTIPDNGIFTGNFDHSDTHDFNFTEPDELSFLEKDDNTPASSLGSEGINSLSVRTRAVAQFLKAHSPISPILEDDEGDLSLNKILEGKTRKVSARMFYETLVLKSYGLVDVQQEEPYDDINLKLTSKLSKAQI</sequence>
<evidence type="ECO:0000313" key="1">
    <source>
        <dbReference type="EMBL" id="KAI4333173.1"/>
    </source>
</evidence>
<gene>
    <name evidence="1" type="ORF">L6164_018011</name>
</gene>
<dbReference type="Proteomes" id="UP000828941">
    <property type="component" value="Chromosome 7"/>
</dbReference>
<name>A0ACB9N9Z2_BAUVA</name>
<evidence type="ECO:0000313" key="2">
    <source>
        <dbReference type="Proteomes" id="UP000828941"/>
    </source>
</evidence>
<dbReference type="EMBL" id="CM039432">
    <property type="protein sequence ID" value="KAI4333173.1"/>
    <property type="molecule type" value="Genomic_DNA"/>
</dbReference>
<reference evidence="1 2" key="1">
    <citation type="journal article" date="2022" name="DNA Res.">
        <title>Chromosomal-level genome assembly of the orchid tree Bauhinia variegata (Leguminosae; Cercidoideae) supports the allotetraploid origin hypothesis of Bauhinia.</title>
        <authorList>
            <person name="Zhong Y."/>
            <person name="Chen Y."/>
            <person name="Zheng D."/>
            <person name="Pang J."/>
            <person name="Liu Y."/>
            <person name="Luo S."/>
            <person name="Meng S."/>
            <person name="Qian L."/>
            <person name="Wei D."/>
            <person name="Dai S."/>
            <person name="Zhou R."/>
        </authorList>
    </citation>
    <scope>NUCLEOTIDE SEQUENCE [LARGE SCALE GENOMIC DNA]</scope>
    <source>
        <strain evidence="1">BV-YZ2020</strain>
    </source>
</reference>
<keyword evidence="2" id="KW-1185">Reference proteome</keyword>
<comment type="caution">
    <text evidence="1">The sequence shown here is derived from an EMBL/GenBank/DDBJ whole genome shotgun (WGS) entry which is preliminary data.</text>
</comment>
<protein>
    <submittedName>
        <fullName evidence="1">Uncharacterized protein</fullName>
    </submittedName>
</protein>
<accession>A0ACB9N9Z2</accession>
<proteinExistence type="predicted"/>